<keyword evidence="4" id="KW-0325">Glycoprotein</keyword>
<dbReference type="AlphaFoldDB" id="A0AA38HVW2"/>
<comment type="caution">
    <text evidence="6">The sequence shown here is derived from an EMBL/GenBank/DDBJ whole genome shotgun (WGS) entry which is preliminary data.</text>
</comment>
<dbReference type="EMBL" id="JALNTZ010000007">
    <property type="protein sequence ID" value="KAJ3645088.1"/>
    <property type="molecule type" value="Genomic_DNA"/>
</dbReference>
<evidence type="ECO:0000313" key="6">
    <source>
        <dbReference type="EMBL" id="KAJ3645088.1"/>
    </source>
</evidence>
<reference evidence="6" key="1">
    <citation type="journal article" date="2023" name="G3 (Bethesda)">
        <title>Whole genome assemblies of Zophobas morio and Tenebrio molitor.</title>
        <authorList>
            <person name="Kaur S."/>
            <person name="Stinson S.A."/>
            <person name="diCenzo G.C."/>
        </authorList>
    </citation>
    <scope>NUCLEOTIDE SEQUENCE</scope>
    <source>
        <strain evidence="6">QUZm001</strain>
    </source>
</reference>
<organism evidence="6 7">
    <name type="scientific">Zophobas morio</name>
    <dbReference type="NCBI Taxonomy" id="2755281"/>
    <lineage>
        <taxon>Eukaryota</taxon>
        <taxon>Metazoa</taxon>
        <taxon>Ecdysozoa</taxon>
        <taxon>Arthropoda</taxon>
        <taxon>Hexapoda</taxon>
        <taxon>Insecta</taxon>
        <taxon>Pterygota</taxon>
        <taxon>Neoptera</taxon>
        <taxon>Endopterygota</taxon>
        <taxon>Coleoptera</taxon>
        <taxon>Polyphaga</taxon>
        <taxon>Cucujiformia</taxon>
        <taxon>Tenebrionidae</taxon>
        <taxon>Zophobas</taxon>
    </lineage>
</organism>
<gene>
    <name evidence="6" type="ORF">Zmor_022775</name>
</gene>
<sequence>MVKSEVLDFEKLIPWSLGYKIGSPESKAVAAKLKKFYFGDEEYSRNFLKQKYDALSDIYFLYGIYDTIMTQSAVSKAPIYLYWMTLETKLNLFKMLLGVRIPGVCHCDDVFYLFKNFATPKIVPGSVEDIGVTRFVRLWTNFAKFGNPTPDKNDDLLKVVWKPITGRNMDCLEIGKELQARSKPVTESLLLWKQVFAESPAGRKQNDAV</sequence>
<comment type="similarity">
    <text evidence="1">Belongs to the type-B carboxylesterase/lipase family.</text>
</comment>
<evidence type="ECO:0000256" key="2">
    <source>
        <dbReference type="ARBA" id="ARBA00022487"/>
    </source>
</evidence>
<evidence type="ECO:0000313" key="7">
    <source>
        <dbReference type="Proteomes" id="UP001168821"/>
    </source>
</evidence>
<keyword evidence="7" id="KW-1185">Reference proteome</keyword>
<keyword evidence="2" id="KW-0719">Serine esterase</keyword>
<dbReference type="Pfam" id="PF00135">
    <property type="entry name" value="COesterase"/>
    <property type="match status" value="1"/>
</dbReference>
<feature type="domain" description="Carboxylesterase type B" evidence="5">
    <location>
        <begin position="25"/>
        <end position="189"/>
    </location>
</feature>
<dbReference type="Proteomes" id="UP001168821">
    <property type="component" value="Unassembled WGS sequence"/>
</dbReference>
<keyword evidence="3" id="KW-0378">Hydrolase</keyword>
<dbReference type="Gene3D" id="3.40.50.1820">
    <property type="entry name" value="alpha/beta hydrolase"/>
    <property type="match status" value="1"/>
</dbReference>
<evidence type="ECO:0000256" key="1">
    <source>
        <dbReference type="ARBA" id="ARBA00005964"/>
    </source>
</evidence>
<evidence type="ECO:0000259" key="5">
    <source>
        <dbReference type="Pfam" id="PF00135"/>
    </source>
</evidence>
<dbReference type="InterPro" id="IPR029058">
    <property type="entry name" value="AB_hydrolase_fold"/>
</dbReference>
<proteinExistence type="inferred from homology"/>
<dbReference type="GO" id="GO:0052689">
    <property type="term" value="F:carboxylic ester hydrolase activity"/>
    <property type="evidence" value="ECO:0007669"/>
    <property type="project" value="UniProtKB-KW"/>
</dbReference>
<dbReference type="PANTHER" id="PTHR43142:SF1">
    <property type="entry name" value="CARBOXYLIC ESTER HYDROLASE"/>
    <property type="match status" value="1"/>
</dbReference>
<accession>A0AA38HVW2</accession>
<dbReference type="PANTHER" id="PTHR43142">
    <property type="entry name" value="CARBOXYLIC ESTER HYDROLASE"/>
    <property type="match status" value="1"/>
</dbReference>
<protein>
    <recommendedName>
        <fullName evidence="5">Carboxylesterase type B domain-containing protein</fullName>
    </recommendedName>
</protein>
<evidence type="ECO:0000256" key="3">
    <source>
        <dbReference type="ARBA" id="ARBA00022801"/>
    </source>
</evidence>
<evidence type="ECO:0000256" key="4">
    <source>
        <dbReference type="ARBA" id="ARBA00023180"/>
    </source>
</evidence>
<dbReference type="SUPFAM" id="SSF53474">
    <property type="entry name" value="alpha/beta-Hydrolases"/>
    <property type="match status" value="1"/>
</dbReference>
<dbReference type="InterPro" id="IPR002018">
    <property type="entry name" value="CarbesteraseB"/>
</dbReference>
<name>A0AA38HVW2_9CUCU</name>